<comment type="subunit">
    <text evidence="4">Part of the 50S ribosomal subunit. Contacts protein L32.</text>
</comment>
<evidence type="ECO:0000256" key="3">
    <source>
        <dbReference type="ARBA" id="ARBA00023274"/>
    </source>
</evidence>
<dbReference type="NCBIfam" id="TIGR00059">
    <property type="entry name" value="L17"/>
    <property type="match status" value="1"/>
</dbReference>
<dbReference type="SUPFAM" id="SSF64263">
    <property type="entry name" value="Prokaryotic ribosomal protein L17"/>
    <property type="match status" value="1"/>
</dbReference>
<keyword evidence="7" id="KW-1185">Reference proteome</keyword>
<name>A0A1M6L6X2_9FIRM</name>
<gene>
    <name evidence="4" type="primary">rplQ</name>
    <name evidence="6" type="ORF">SAMN02745751_03096</name>
</gene>
<organism evidence="6 7">
    <name type="scientific">Dethiosulfatibacter aminovorans DSM 17477</name>
    <dbReference type="NCBI Taxonomy" id="1121476"/>
    <lineage>
        <taxon>Bacteria</taxon>
        <taxon>Bacillati</taxon>
        <taxon>Bacillota</taxon>
        <taxon>Tissierellia</taxon>
        <taxon>Dethiosulfatibacter</taxon>
    </lineage>
</organism>
<dbReference type="InterPro" id="IPR000456">
    <property type="entry name" value="Ribosomal_bL17"/>
</dbReference>
<dbReference type="PANTHER" id="PTHR14413:SF16">
    <property type="entry name" value="LARGE RIBOSOMAL SUBUNIT PROTEIN BL17M"/>
    <property type="match status" value="1"/>
</dbReference>
<dbReference type="HAMAP" id="MF_01368">
    <property type="entry name" value="Ribosomal_bL17"/>
    <property type="match status" value="1"/>
</dbReference>
<evidence type="ECO:0000256" key="2">
    <source>
        <dbReference type="ARBA" id="ARBA00022980"/>
    </source>
</evidence>
<dbReference type="GO" id="GO:0022625">
    <property type="term" value="C:cytosolic large ribosomal subunit"/>
    <property type="evidence" value="ECO:0007669"/>
    <property type="project" value="TreeGrafter"/>
</dbReference>
<dbReference type="Proteomes" id="UP000184052">
    <property type="component" value="Unassembled WGS sequence"/>
</dbReference>
<dbReference type="InterPro" id="IPR047859">
    <property type="entry name" value="Ribosomal_bL17_CS"/>
</dbReference>
<dbReference type="Gene3D" id="3.90.1030.10">
    <property type="entry name" value="Ribosomal protein L17"/>
    <property type="match status" value="1"/>
</dbReference>
<keyword evidence="2 4" id="KW-0689">Ribosomal protein</keyword>
<dbReference type="GO" id="GO:0006412">
    <property type="term" value="P:translation"/>
    <property type="evidence" value="ECO:0007669"/>
    <property type="project" value="UniProtKB-UniRule"/>
</dbReference>
<dbReference type="EMBL" id="FQZL01000030">
    <property type="protein sequence ID" value="SHJ66932.1"/>
    <property type="molecule type" value="Genomic_DNA"/>
</dbReference>
<dbReference type="FunFam" id="3.90.1030.10:FF:000001">
    <property type="entry name" value="50S ribosomal protein L17"/>
    <property type="match status" value="1"/>
</dbReference>
<evidence type="ECO:0000313" key="6">
    <source>
        <dbReference type="EMBL" id="SHJ66932.1"/>
    </source>
</evidence>
<dbReference type="InterPro" id="IPR036373">
    <property type="entry name" value="Ribosomal_bL17_sf"/>
</dbReference>
<accession>A0A1M6L6X2</accession>
<dbReference type="Pfam" id="PF01196">
    <property type="entry name" value="Ribosomal_L17"/>
    <property type="match status" value="1"/>
</dbReference>
<dbReference type="RefSeq" id="WP_073050473.1">
    <property type="nucleotide sequence ID" value="NZ_FQZL01000030.1"/>
</dbReference>
<protein>
    <recommendedName>
        <fullName evidence="4">Large ribosomal subunit protein bL17</fullName>
    </recommendedName>
</protein>
<dbReference type="GO" id="GO:0003735">
    <property type="term" value="F:structural constituent of ribosome"/>
    <property type="evidence" value="ECO:0007669"/>
    <property type="project" value="InterPro"/>
</dbReference>
<evidence type="ECO:0000313" key="7">
    <source>
        <dbReference type="Proteomes" id="UP000184052"/>
    </source>
</evidence>
<evidence type="ECO:0000256" key="4">
    <source>
        <dbReference type="HAMAP-Rule" id="MF_01368"/>
    </source>
</evidence>
<dbReference type="AlphaFoldDB" id="A0A1M6L6X2"/>
<proteinExistence type="inferred from homology"/>
<evidence type="ECO:0000256" key="1">
    <source>
        <dbReference type="ARBA" id="ARBA00008777"/>
    </source>
</evidence>
<keyword evidence="3 4" id="KW-0687">Ribonucleoprotein</keyword>
<evidence type="ECO:0000256" key="5">
    <source>
        <dbReference type="RuleBase" id="RU000660"/>
    </source>
</evidence>
<sequence>MGKYRKLGRPSDQRMAMLRNMTASLIENGRIQTTDTRAKEVRKFAEKMVTLGKRGDLHARRQALSFIYDKNTVAKLFEEVAPKYEDRNGGYTRILKIGPRRGDGAEMVIIELV</sequence>
<comment type="similarity">
    <text evidence="1 4 5">Belongs to the bacterial ribosomal protein bL17 family.</text>
</comment>
<dbReference type="OrthoDB" id="9809073at2"/>
<reference evidence="6 7" key="1">
    <citation type="submission" date="2016-11" db="EMBL/GenBank/DDBJ databases">
        <authorList>
            <person name="Jaros S."/>
            <person name="Januszkiewicz K."/>
            <person name="Wedrychowicz H."/>
        </authorList>
    </citation>
    <scope>NUCLEOTIDE SEQUENCE [LARGE SCALE GENOMIC DNA]</scope>
    <source>
        <strain evidence="6 7">DSM 17477</strain>
    </source>
</reference>
<dbReference type="STRING" id="1121476.SAMN02745751_03096"/>
<dbReference type="PANTHER" id="PTHR14413">
    <property type="entry name" value="RIBOSOMAL PROTEIN L17"/>
    <property type="match status" value="1"/>
</dbReference>
<dbReference type="PROSITE" id="PS01167">
    <property type="entry name" value="RIBOSOMAL_L17"/>
    <property type="match status" value="1"/>
</dbReference>